<dbReference type="EMBL" id="JAJSOF020000001">
    <property type="protein sequence ID" value="KAJ4451883.1"/>
    <property type="molecule type" value="Genomic_DNA"/>
</dbReference>
<comment type="caution">
    <text evidence="1">The sequence shown here is derived from an EMBL/GenBank/DDBJ whole genome shotgun (WGS) entry which is preliminary data.</text>
</comment>
<dbReference type="Proteomes" id="UP001148838">
    <property type="component" value="Unassembled WGS sequence"/>
</dbReference>
<accession>A0ABQ8U004</accession>
<sequence length="87" mass="9597">MEGLCEGGDEPPGTLKAIFKEEVLNVTSIHGSPFLCPLAVRNHALFEIELVVLDNQKYKGFRFGERADVPTIESSLNSVTSQEDFVD</sequence>
<organism evidence="1 2">
    <name type="scientific">Periplaneta americana</name>
    <name type="common">American cockroach</name>
    <name type="synonym">Blatta americana</name>
    <dbReference type="NCBI Taxonomy" id="6978"/>
    <lineage>
        <taxon>Eukaryota</taxon>
        <taxon>Metazoa</taxon>
        <taxon>Ecdysozoa</taxon>
        <taxon>Arthropoda</taxon>
        <taxon>Hexapoda</taxon>
        <taxon>Insecta</taxon>
        <taxon>Pterygota</taxon>
        <taxon>Neoptera</taxon>
        <taxon>Polyneoptera</taxon>
        <taxon>Dictyoptera</taxon>
        <taxon>Blattodea</taxon>
        <taxon>Blattoidea</taxon>
        <taxon>Blattidae</taxon>
        <taxon>Blattinae</taxon>
        <taxon>Periplaneta</taxon>
    </lineage>
</organism>
<gene>
    <name evidence="1" type="ORF">ANN_03361</name>
</gene>
<evidence type="ECO:0000313" key="1">
    <source>
        <dbReference type="EMBL" id="KAJ4451883.1"/>
    </source>
</evidence>
<evidence type="ECO:0000313" key="2">
    <source>
        <dbReference type="Proteomes" id="UP001148838"/>
    </source>
</evidence>
<proteinExistence type="predicted"/>
<name>A0ABQ8U004_PERAM</name>
<keyword evidence="2" id="KW-1185">Reference proteome</keyword>
<reference evidence="1 2" key="1">
    <citation type="journal article" date="2022" name="Allergy">
        <title>Genome assembly and annotation of Periplaneta americana reveal a comprehensive cockroach allergen profile.</title>
        <authorList>
            <person name="Wang L."/>
            <person name="Xiong Q."/>
            <person name="Saelim N."/>
            <person name="Wang L."/>
            <person name="Nong W."/>
            <person name="Wan A.T."/>
            <person name="Shi M."/>
            <person name="Liu X."/>
            <person name="Cao Q."/>
            <person name="Hui J.H.L."/>
            <person name="Sookrung N."/>
            <person name="Leung T.F."/>
            <person name="Tungtrongchitr A."/>
            <person name="Tsui S.K.W."/>
        </authorList>
    </citation>
    <scope>NUCLEOTIDE SEQUENCE [LARGE SCALE GENOMIC DNA]</scope>
    <source>
        <strain evidence="1">PWHHKU_190912</strain>
    </source>
</reference>
<protein>
    <submittedName>
        <fullName evidence="1">Uncharacterized protein</fullName>
    </submittedName>
</protein>